<dbReference type="AlphaFoldDB" id="A0A8X6QQX0"/>
<dbReference type="Proteomes" id="UP000887013">
    <property type="component" value="Unassembled WGS sequence"/>
</dbReference>
<evidence type="ECO:0000313" key="1">
    <source>
        <dbReference type="EMBL" id="GFU38051.1"/>
    </source>
</evidence>
<protein>
    <recommendedName>
        <fullName evidence="3">DUF5641 domain-containing protein</fullName>
    </recommendedName>
</protein>
<name>A0A8X6QQX0_NEPPI</name>
<evidence type="ECO:0008006" key="3">
    <source>
        <dbReference type="Google" id="ProtNLM"/>
    </source>
</evidence>
<reference evidence="1" key="1">
    <citation type="submission" date="2020-08" db="EMBL/GenBank/DDBJ databases">
        <title>Multicomponent nature underlies the extraordinary mechanical properties of spider dragline silk.</title>
        <authorList>
            <person name="Kono N."/>
            <person name="Nakamura H."/>
            <person name="Mori M."/>
            <person name="Yoshida Y."/>
            <person name="Ohtoshi R."/>
            <person name="Malay A.D."/>
            <person name="Moran D.A.P."/>
            <person name="Tomita M."/>
            <person name="Numata K."/>
            <person name="Arakawa K."/>
        </authorList>
    </citation>
    <scope>NUCLEOTIDE SEQUENCE</scope>
</reference>
<evidence type="ECO:0000313" key="2">
    <source>
        <dbReference type="Proteomes" id="UP000887013"/>
    </source>
</evidence>
<gene>
    <name evidence="1" type="ORF">NPIL_569581</name>
</gene>
<accession>A0A8X6QQX0</accession>
<sequence>MIFSPYSCPNLLEAIDATPKPLPLWKEKISRDIEVDIETNSELHKWLNNLNRVRKMEIPGWISIGNQSERISLHFFGEPIGDIVLVGSDDKKRLFWPLIRILKLYPGADGISGRARVHRMENYLEQSKISTH</sequence>
<comment type="caution">
    <text evidence="1">The sequence shown here is derived from an EMBL/GenBank/DDBJ whole genome shotgun (WGS) entry which is preliminary data.</text>
</comment>
<proteinExistence type="predicted"/>
<dbReference type="EMBL" id="BMAW01131133">
    <property type="protein sequence ID" value="GFU38051.1"/>
    <property type="molecule type" value="Genomic_DNA"/>
</dbReference>
<keyword evidence="2" id="KW-1185">Reference proteome</keyword>
<organism evidence="1 2">
    <name type="scientific">Nephila pilipes</name>
    <name type="common">Giant wood spider</name>
    <name type="synonym">Nephila maculata</name>
    <dbReference type="NCBI Taxonomy" id="299642"/>
    <lineage>
        <taxon>Eukaryota</taxon>
        <taxon>Metazoa</taxon>
        <taxon>Ecdysozoa</taxon>
        <taxon>Arthropoda</taxon>
        <taxon>Chelicerata</taxon>
        <taxon>Arachnida</taxon>
        <taxon>Araneae</taxon>
        <taxon>Araneomorphae</taxon>
        <taxon>Entelegynae</taxon>
        <taxon>Araneoidea</taxon>
        <taxon>Nephilidae</taxon>
        <taxon>Nephila</taxon>
    </lineage>
</organism>